<reference evidence="1 2" key="1">
    <citation type="journal article" date="2020" name="Nature">
        <title>Six reference-quality genomes reveal evolution of bat adaptations.</title>
        <authorList>
            <person name="Jebb D."/>
            <person name="Huang Z."/>
            <person name="Pippel M."/>
            <person name="Hughes G.M."/>
            <person name="Lavrichenko K."/>
            <person name="Devanna P."/>
            <person name="Winkler S."/>
            <person name="Jermiin L.S."/>
            <person name="Skirmuntt E.C."/>
            <person name="Katzourakis A."/>
            <person name="Burkitt-Gray L."/>
            <person name="Ray D.A."/>
            <person name="Sullivan K.A.M."/>
            <person name="Roscito J.G."/>
            <person name="Kirilenko B.M."/>
            <person name="Davalos L.M."/>
            <person name="Corthals A.P."/>
            <person name="Power M.L."/>
            <person name="Jones G."/>
            <person name="Ransome R.D."/>
            <person name="Dechmann D.K.N."/>
            <person name="Locatelli A.G."/>
            <person name="Puechmaille S.J."/>
            <person name="Fedrigo O."/>
            <person name="Jarvis E.D."/>
            <person name="Hiller M."/>
            <person name="Vernes S.C."/>
            <person name="Myers E.W."/>
            <person name="Teeling E.C."/>
        </authorList>
    </citation>
    <scope>NUCLEOTIDE SEQUENCE [LARGE SCALE GENOMIC DNA]</scope>
    <source>
        <strain evidence="1">MMolMol1</strain>
        <tissue evidence="1">Muscle</tissue>
    </source>
</reference>
<dbReference type="AlphaFoldDB" id="A0A7J8FZ28"/>
<sequence length="130" mass="14883">MCCSVDRAWPCTLNGRALDSWPKACTWVVGFISSPAQPVNMNTSISVSLSLLPSLPSFLPSIFSKNQWKNYTQMRIKKKERKVSNRLNILVFNSEISKYKGKSSSLFQSVTFSRTNKNLLDHKLSFYTYF</sequence>
<keyword evidence="2" id="KW-1185">Reference proteome</keyword>
<gene>
    <name evidence="1" type="ORF">HJG59_008213</name>
</gene>
<dbReference type="InParanoid" id="A0A7J8FZ28"/>
<dbReference type="Proteomes" id="UP000550707">
    <property type="component" value="Unassembled WGS sequence"/>
</dbReference>
<organism evidence="1 2">
    <name type="scientific">Molossus molossus</name>
    <name type="common">Pallas' mastiff bat</name>
    <name type="synonym">Vespertilio molossus</name>
    <dbReference type="NCBI Taxonomy" id="27622"/>
    <lineage>
        <taxon>Eukaryota</taxon>
        <taxon>Metazoa</taxon>
        <taxon>Chordata</taxon>
        <taxon>Craniata</taxon>
        <taxon>Vertebrata</taxon>
        <taxon>Euteleostomi</taxon>
        <taxon>Mammalia</taxon>
        <taxon>Eutheria</taxon>
        <taxon>Laurasiatheria</taxon>
        <taxon>Chiroptera</taxon>
        <taxon>Yangochiroptera</taxon>
        <taxon>Molossidae</taxon>
        <taxon>Molossus</taxon>
    </lineage>
</organism>
<proteinExistence type="predicted"/>
<accession>A0A7J8FZ28</accession>
<dbReference type="EMBL" id="JACASF010000010">
    <property type="protein sequence ID" value="KAF6452906.1"/>
    <property type="molecule type" value="Genomic_DNA"/>
</dbReference>
<comment type="caution">
    <text evidence="1">The sequence shown here is derived from an EMBL/GenBank/DDBJ whole genome shotgun (WGS) entry which is preliminary data.</text>
</comment>
<name>A0A7J8FZ28_MOLMO</name>
<protein>
    <submittedName>
        <fullName evidence="1">Uncharacterized protein</fullName>
    </submittedName>
</protein>
<evidence type="ECO:0000313" key="1">
    <source>
        <dbReference type="EMBL" id="KAF6452906.1"/>
    </source>
</evidence>
<evidence type="ECO:0000313" key="2">
    <source>
        <dbReference type="Proteomes" id="UP000550707"/>
    </source>
</evidence>